<dbReference type="Proteomes" id="UP000184038">
    <property type="component" value="Unassembled WGS sequence"/>
</dbReference>
<dbReference type="SMR" id="A0A1M7IY54"/>
<dbReference type="Pfam" id="PF02922">
    <property type="entry name" value="CBM_48"/>
    <property type="match status" value="1"/>
</dbReference>
<dbReference type="InterPro" id="IPR013783">
    <property type="entry name" value="Ig-like_fold"/>
</dbReference>
<dbReference type="Gene3D" id="2.60.40.10">
    <property type="entry name" value="Immunoglobulins"/>
    <property type="match status" value="1"/>
</dbReference>
<proteinExistence type="inferred from homology"/>
<evidence type="ECO:0000256" key="1">
    <source>
        <dbReference type="ARBA" id="ARBA00008061"/>
    </source>
</evidence>
<dbReference type="CDD" id="cd02860">
    <property type="entry name" value="E_set_Pullulanase"/>
    <property type="match status" value="1"/>
</dbReference>
<organism evidence="3 4">
    <name type="scientific">Anaerosporobacter mobilis DSM 15930</name>
    <dbReference type="NCBI Taxonomy" id="1120996"/>
    <lineage>
        <taxon>Bacteria</taxon>
        <taxon>Bacillati</taxon>
        <taxon>Bacillota</taxon>
        <taxon>Clostridia</taxon>
        <taxon>Lachnospirales</taxon>
        <taxon>Lachnospiraceae</taxon>
        <taxon>Anaerosporobacter</taxon>
    </lineage>
</organism>
<dbReference type="OrthoDB" id="9761875at2"/>
<dbReference type="Pfam" id="PF21653">
    <property type="entry name" value="pulA_all-beta"/>
    <property type="match status" value="1"/>
</dbReference>
<feature type="domain" description="Glycosyl hydrolase family 13 catalytic" evidence="2">
    <location>
        <begin position="115"/>
        <end position="551"/>
    </location>
</feature>
<dbReference type="InterPro" id="IPR014756">
    <property type="entry name" value="Ig_E-set"/>
</dbReference>
<protein>
    <submittedName>
        <fullName evidence="3">Pullulanase</fullName>
    </submittedName>
</protein>
<comment type="similarity">
    <text evidence="1">Belongs to the glycosyl hydrolase 13 family.</text>
</comment>
<dbReference type="STRING" id="1120996.SAMN02746066_02020"/>
<dbReference type="SUPFAM" id="SSF81296">
    <property type="entry name" value="E set domains"/>
    <property type="match status" value="1"/>
</dbReference>
<dbReference type="Gene3D" id="3.20.20.80">
    <property type="entry name" value="Glycosidases"/>
    <property type="match status" value="1"/>
</dbReference>
<dbReference type="GO" id="GO:0005975">
    <property type="term" value="P:carbohydrate metabolic process"/>
    <property type="evidence" value="ECO:0007669"/>
    <property type="project" value="InterPro"/>
</dbReference>
<dbReference type="SMART" id="SM00642">
    <property type="entry name" value="Aamy"/>
    <property type="match status" value="1"/>
</dbReference>
<dbReference type="CDD" id="cd11341">
    <property type="entry name" value="AmyAc_Pullulanase_LD-like"/>
    <property type="match status" value="1"/>
</dbReference>
<keyword evidence="4" id="KW-1185">Reference proteome</keyword>
<reference evidence="3 4" key="1">
    <citation type="submission" date="2016-11" db="EMBL/GenBank/DDBJ databases">
        <authorList>
            <person name="Jaros S."/>
            <person name="Januszkiewicz K."/>
            <person name="Wedrychowicz H."/>
        </authorList>
    </citation>
    <scope>NUCLEOTIDE SEQUENCE [LARGE SCALE GENOMIC DNA]</scope>
    <source>
        <strain evidence="3 4">DSM 15930</strain>
    </source>
</reference>
<dbReference type="Pfam" id="PF00128">
    <property type="entry name" value="Alpha-amylase"/>
    <property type="match status" value="1"/>
</dbReference>
<dbReference type="NCBIfam" id="TIGR02104">
    <property type="entry name" value="pulA_typeI"/>
    <property type="match status" value="1"/>
</dbReference>
<dbReference type="GO" id="GO:0004553">
    <property type="term" value="F:hydrolase activity, hydrolyzing O-glycosyl compounds"/>
    <property type="evidence" value="ECO:0007669"/>
    <property type="project" value="InterPro"/>
</dbReference>
<dbReference type="InterPro" id="IPR004193">
    <property type="entry name" value="Glyco_hydro_13_N"/>
</dbReference>
<name>A0A1M7IY54_9FIRM</name>
<accession>A0A1M7IY54</accession>
<dbReference type="PANTHER" id="PTHR43002">
    <property type="entry name" value="GLYCOGEN DEBRANCHING ENZYME"/>
    <property type="match status" value="1"/>
</dbReference>
<evidence type="ECO:0000313" key="4">
    <source>
        <dbReference type="Proteomes" id="UP000184038"/>
    </source>
</evidence>
<dbReference type="AlphaFoldDB" id="A0A1M7IY54"/>
<dbReference type="InterPro" id="IPR011840">
    <property type="entry name" value="PulA_typeI"/>
</dbReference>
<dbReference type="EMBL" id="FRCP01000010">
    <property type="protein sequence ID" value="SHM45563.1"/>
    <property type="molecule type" value="Genomic_DNA"/>
</dbReference>
<dbReference type="InterPro" id="IPR013780">
    <property type="entry name" value="Glyco_hydro_b"/>
</dbReference>
<sequence length="651" mass="73865">MEKKYQKHTFSTKQFNELYFYNKNDLGVTYSKEHTQFKVWAPIADKVAVKLYEEGLGDNLIKKISMYKGVAGTWELIVEEDLNEVYYTYEVTIGDTVNETIDPYAKAAGANGIRGMILDLNRTNPKGWAEDKKPEFKEDTDAIIYELHVRDLSMNSDSGIKHKGKFLGVAEPNTVSSSGLTSGMDHMKELGITHVHLLPVFDYHTVDETQLQTPQFNWGYDPKNYNLPEGSYSTDPFHGDVRVKEFKQMVKALHDNGIRVIMDVVYNHTFANEESSFHKIVPEYYHRVVDGKFSDGSACGNETASERAMVRKFIVDSVVYWATEYHIDGFRFDLMALHDIETMNAVREAIDEINPTILLYGEGWTGSDSILPKEKQALKAHTYKLNRVGAFSDDMRDAIKGSVFEGEDTGFVSGKAGLEETIKFGVVASTSHPQVKDHIAWTHNPGQCINYTSVHDNFTLWDKLAMSCKDATKEQRIRMNKLSAAIILTSQGVPLFQAGEEILRSKPVEGQEGMYDHNSYVSSDSVNAIRWSNKKKYYSVYEYYRGLIAFRKEHPALRMRTEADIKEHLVFLEDLPEQVVAYTIKGNSNEEEAKEIYVIFNASNKKVKMPLGNETWNVYVNADNAGTTVLSVEDKETVVVDEISAMVLIKQ</sequence>
<dbReference type="InterPro" id="IPR049117">
    <property type="entry name" value="pulA_all-beta"/>
</dbReference>
<dbReference type="Gene3D" id="2.60.40.1180">
    <property type="entry name" value="Golgi alpha-mannosidase II"/>
    <property type="match status" value="1"/>
</dbReference>
<dbReference type="RefSeq" id="WP_073287013.1">
    <property type="nucleotide sequence ID" value="NZ_FRCP01000010.1"/>
</dbReference>
<dbReference type="InterPro" id="IPR006047">
    <property type="entry name" value="GH13_cat_dom"/>
</dbReference>
<dbReference type="SUPFAM" id="SSF51445">
    <property type="entry name" value="(Trans)glycosidases"/>
    <property type="match status" value="1"/>
</dbReference>
<evidence type="ECO:0000259" key="2">
    <source>
        <dbReference type="SMART" id="SM00642"/>
    </source>
</evidence>
<evidence type="ECO:0000313" key="3">
    <source>
        <dbReference type="EMBL" id="SHM45563.1"/>
    </source>
</evidence>
<gene>
    <name evidence="3" type="ORF">SAMN02746066_02020</name>
</gene>
<dbReference type="InterPro" id="IPR017853">
    <property type="entry name" value="GH"/>
</dbReference>